<evidence type="ECO:0000313" key="2">
    <source>
        <dbReference type="EMBL" id="KKK75992.1"/>
    </source>
</evidence>
<gene>
    <name evidence="2" type="ORF">LCGC14_2868170</name>
</gene>
<dbReference type="AlphaFoldDB" id="A0A0F8Y3K2"/>
<proteinExistence type="predicted"/>
<keyword evidence="1" id="KW-0812">Transmembrane</keyword>
<feature type="transmembrane region" description="Helical" evidence="1">
    <location>
        <begin position="32"/>
        <end position="51"/>
    </location>
</feature>
<comment type="caution">
    <text evidence="2">The sequence shown here is derived from an EMBL/GenBank/DDBJ whole genome shotgun (WGS) entry which is preliminary data.</text>
</comment>
<accession>A0A0F8Y3K2</accession>
<keyword evidence="1" id="KW-1133">Transmembrane helix</keyword>
<feature type="transmembrane region" description="Helical" evidence="1">
    <location>
        <begin position="175"/>
        <end position="199"/>
    </location>
</feature>
<organism evidence="2">
    <name type="scientific">marine sediment metagenome</name>
    <dbReference type="NCBI Taxonomy" id="412755"/>
    <lineage>
        <taxon>unclassified sequences</taxon>
        <taxon>metagenomes</taxon>
        <taxon>ecological metagenomes</taxon>
    </lineage>
</organism>
<protein>
    <submittedName>
        <fullName evidence="2">Uncharacterized protein</fullName>
    </submittedName>
</protein>
<name>A0A0F8Y3K2_9ZZZZ</name>
<dbReference type="EMBL" id="LAZR01055611">
    <property type="protein sequence ID" value="KKK75992.1"/>
    <property type="molecule type" value="Genomic_DNA"/>
</dbReference>
<sequence>MATVSASQKSATSTEESITYLREKKPRPYNPWWIVTSILVVTTISIALYVLPDWLFLAYWTRDLVVGILQFMGYPAHYTGAADGFATFPWSPEWGTFGEAFPSTPGVSIDGTQYPAYWIVKACTGFQAGAILIALIIVTPLKSKSLPADVDPALVSSYRRFQANHQTLYNMGKKFIVIGIFWFVLFVTNTIRIAFHLWLVSGFELFGFSFGPYPFANQYS</sequence>
<evidence type="ECO:0000256" key="1">
    <source>
        <dbReference type="SAM" id="Phobius"/>
    </source>
</evidence>
<reference evidence="2" key="1">
    <citation type="journal article" date="2015" name="Nature">
        <title>Complex archaea that bridge the gap between prokaryotes and eukaryotes.</title>
        <authorList>
            <person name="Spang A."/>
            <person name="Saw J.H."/>
            <person name="Jorgensen S.L."/>
            <person name="Zaremba-Niedzwiedzka K."/>
            <person name="Martijn J."/>
            <person name="Lind A.E."/>
            <person name="van Eijk R."/>
            <person name="Schleper C."/>
            <person name="Guy L."/>
            <person name="Ettema T.J."/>
        </authorList>
    </citation>
    <scope>NUCLEOTIDE SEQUENCE</scope>
</reference>
<keyword evidence="1" id="KW-0472">Membrane</keyword>
<dbReference type="NCBIfam" id="NF045528">
    <property type="entry name" value="heimosortase"/>
    <property type="match status" value="1"/>
</dbReference>
<feature type="transmembrane region" description="Helical" evidence="1">
    <location>
        <begin position="116"/>
        <end position="138"/>
    </location>
</feature>